<evidence type="ECO:0000256" key="1">
    <source>
        <dbReference type="ARBA" id="ARBA00004569"/>
    </source>
</evidence>
<evidence type="ECO:0008006" key="12">
    <source>
        <dbReference type="Google" id="ProtNLM"/>
    </source>
</evidence>
<dbReference type="PANTHER" id="PTHR16719">
    <property type="entry name" value="CYTOCHROME C OXIDASE COPPER CHAPERONE"/>
    <property type="match status" value="1"/>
</dbReference>
<dbReference type="FunFam" id="1.10.287.1130:FF:000003">
    <property type="entry name" value="Cytochrome c oxidase copper chaperone"/>
    <property type="match status" value="1"/>
</dbReference>
<dbReference type="Pfam" id="PF05051">
    <property type="entry name" value="COX17"/>
    <property type="match status" value="1"/>
</dbReference>
<keyword evidence="5" id="KW-0496">Mitochondrion</keyword>
<name>A0AAV9CH69_ACOCL</name>
<dbReference type="AlphaFoldDB" id="A0AAV9CH69"/>
<dbReference type="SUPFAM" id="SSF47072">
    <property type="entry name" value="Cysteine alpha-hairpin motif"/>
    <property type="match status" value="1"/>
</dbReference>
<evidence type="ECO:0000313" key="11">
    <source>
        <dbReference type="Proteomes" id="UP001180020"/>
    </source>
</evidence>
<dbReference type="PROSITE" id="PS51808">
    <property type="entry name" value="CHCH"/>
    <property type="match status" value="1"/>
</dbReference>
<evidence type="ECO:0000256" key="7">
    <source>
        <dbReference type="ARBA" id="ARBA00023186"/>
    </source>
</evidence>
<accession>A0AAV9CH69</accession>
<keyword evidence="11" id="KW-1185">Reference proteome</keyword>
<dbReference type="PANTHER" id="PTHR16719:SF0">
    <property type="entry name" value="CYTOCHROME C OXIDASE COPPER CHAPERONE"/>
    <property type="match status" value="1"/>
</dbReference>
<evidence type="ECO:0000256" key="2">
    <source>
        <dbReference type="ARBA" id="ARBA00009241"/>
    </source>
</evidence>
<comment type="subcellular location">
    <subcellularLocation>
        <location evidence="1">Mitochondrion intermembrane space</location>
    </subcellularLocation>
</comment>
<feature type="region of interest" description="Disordered" evidence="9">
    <location>
        <begin position="44"/>
        <end position="80"/>
    </location>
</feature>
<keyword evidence="7" id="KW-0143">Chaperone</keyword>
<dbReference type="InterPro" id="IPR007745">
    <property type="entry name" value="Cyt_c_oxidase_Cu-chaperone"/>
</dbReference>
<evidence type="ECO:0000256" key="5">
    <source>
        <dbReference type="ARBA" id="ARBA00023128"/>
    </source>
</evidence>
<evidence type="ECO:0000256" key="6">
    <source>
        <dbReference type="ARBA" id="ARBA00023157"/>
    </source>
</evidence>
<comment type="similarity">
    <text evidence="2">Belongs to the COX17 family.</text>
</comment>
<dbReference type="Proteomes" id="UP001180020">
    <property type="component" value="Unassembled WGS sequence"/>
</dbReference>
<dbReference type="GO" id="GO:0016531">
    <property type="term" value="F:copper chaperone activity"/>
    <property type="evidence" value="ECO:0007669"/>
    <property type="project" value="InterPro"/>
</dbReference>
<feature type="binding site" evidence="8">
    <location>
        <position position="82"/>
    </location>
    <ligand>
        <name>Cu cation</name>
        <dbReference type="ChEBI" id="CHEBI:23378"/>
    </ligand>
</feature>
<keyword evidence="3 8" id="KW-0479">Metal-binding</keyword>
<comment type="caution">
    <text evidence="10">The sequence shown here is derived from an EMBL/GenBank/DDBJ whole genome shotgun (WGS) entry which is preliminary data.</text>
</comment>
<keyword evidence="6" id="KW-1015">Disulfide bond</keyword>
<reference evidence="10" key="1">
    <citation type="journal article" date="2023" name="Nat. Commun.">
        <title>Diploid and tetraploid genomes of Acorus and the evolution of monocots.</title>
        <authorList>
            <person name="Ma L."/>
            <person name="Liu K.W."/>
            <person name="Li Z."/>
            <person name="Hsiao Y.Y."/>
            <person name="Qi Y."/>
            <person name="Fu T."/>
            <person name="Tang G.D."/>
            <person name="Zhang D."/>
            <person name="Sun W.H."/>
            <person name="Liu D.K."/>
            <person name="Li Y."/>
            <person name="Chen G.Z."/>
            <person name="Liu X.D."/>
            <person name="Liao X.Y."/>
            <person name="Jiang Y.T."/>
            <person name="Yu X."/>
            <person name="Hao Y."/>
            <person name="Huang J."/>
            <person name="Zhao X.W."/>
            <person name="Ke S."/>
            <person name="Chen Y.Y."/>
            <person name="Wu W.L."/>
            <person name="Hsu J.L."/>
            <person name="Lin Y.F."/>
            <person name="Huang M.D."/>
            <person name="Li C.Y."/>
            <person name="Huang L."/>
            <person name="Wang Z.W."/>
            <person name="Zhao X."/>
            <person name="Zhong W.Y."/>
            <person name="Peng D.H."/>
            <person name="Ahmad S."/>
            <person name="Lan S."/>
            <person name="Zhang J.S."/>
            <person name="Tsai W.C."/>
            <person name="Van de Peer Y."/>
            <person name="Liu Z.J."/>
        </authorList>
    </citation>
    <scope>NUCLEOTIDE SEQUENCE</scope>
    <source>
        <strain evidence="10">CP</strain>
    </source>
</reference>
<dbReference type="InterPro" id="IPR009069">
    <property type="entry name" value="Cys_alpha_HP_mot_SF"/>
</dbReference>
<evidence type="ECO:0000256" key="8">
    <source>
        <dbReference type="PIRSR" id="PIRSR607745-1"/>
    </source>
</evidence>
<sequence>MSDVDGSLWKELSAMSAAVAGAFGYRPKADNSTTSPVIEQKLISQTNVEKLTEPEQKGTNQSPGIEKAQTSEPSQKPKKKICCACPDTKKLRDECIVEHGEEACSKWIEAHLQCLRAEGFKV</sequence>
<evidence type="ECO:0000256" key="3">
    <source>
        <dbReference type="ARBA" id="ARBA00022723"/>
    </source>
</evidence>
<dbReference type="Gene3D" id="1.10.287.1130">
    <property type="entry name" value="CytochromE C oxidase copper chaperone"/>
    <property type="match status" value="1"/>
</dbReference>
<keyword evidence="4 8" id="KW-0186">Copper</keyword>
<evidence type="ECO:0000256" key="9">
    <source>
        <dbReference type="SAM" id="MobiDB-lite"/>
    </source>
</evidence>
<feature type="binding site" evidence="8">
    <location>
        <position position="83"/>
    </location>
    <ligand>
        <name>Cu cation</name>
        <dbReference type="ChEBI" id="CHEBI:23378"/>
    </ligand>
</feature>
<feature type="compositionally biased region" description="Polar residues" evidence="9">
    <location>
        <begin position="57"/>
        <end position="74"/>
    </location>
</feature>
<evidence type="ECO:0000313" key="10">
    <source>
        <dbReference type="EMBL" id="KAK1287851.1"/>
    </source>
</evidence>
<organism evidence="10 11">
    <name type="scientific">Acorus calamus</name>
    <name type="common">Sweet flag</name>
    <dbReference type="NCBI Taxonomy" id="4465"/>
    <lineage>
        <taxon>Eukaryota</taxon>
        <taxon>Viridiplantae</taxon>
        <taxon>Streptophyta</taxon>
        <taxon>Embryophyta</taxon>
        <taxon>Tracheophyta</taxon>
        <taxon>Spermatophyta</taxon>
        <taxon>Magnoliopsida</taxon>
        <taxon>Liliopsida</taxon>
        <taxon>Acoraceae</taxon>
        <taxon>Acorus</taxon>
    </lineage>
</organism>
<protein>
    <recommendedName>
        <fullName evidence="12">Cytochrome c oxidase copper chaperone</fullName>
    </recommendedName>
</protein>
<proteinExistence type="inferred from homology"/>
<gene>
    <name evidence="10" type="ORF">QJS10_CPB19g00285</name>
</gene>
<reference evidence="10" key="2">
    <citation type="submission" date="2023-06" db="EMBL/GenBank/DDBJ databases">
        <authorList>
            <person name="Ma L."/>
            <person name="Liu K.-W."/>
            <person name="Li Z."/>
            <person name="Hsiao Y.-Y."/>
            <person name="Qi Y."/>
            <person name="Fu T."/>
            <person name="Tang G."/>
            <person name="Zhang D."/>
            <person name="Sun W.-H."/>
            <person name="Liu D.-K."/>
            <person name="Li Y."/>
            <person name="Chen G.-Z."/>
            <person name="Liu X.-D."/>
            <person name="Liao X.-Y."/>
            <person name="Jiang Y.-T."/>
            <person name="Yu X."/>
            <person name="Hao Y."/>
            <person name="Huang J."/>
            <person name="Zhao X.-W."/>
            <person name="Ke S."/>
            <person name="Chen Y.-Y."/>
            <person name="Wu W.-L."/>
            <person name="Hsu J.-L."/>
            <person name="Lin Y.-F."/>
            <person name="Huang M.-D."/>
            <person name="Li C.-Y."/>
            <person name="Huang L."/>
            <person name="Wang Z.-W."/>
            <person name="Zhao X."/>
            <person name="Zhong W.-Y."/>
            <person name="Peng D.-H."/>
            <person name="Ahmad S."/>
            <person name="Lan S."/>
            <person name="Zhang J.-S."/>
            <person name="Tsai W.-C."/>
            <person name="Van De Peer Y."/>
            <person name="Liu Z.-J."/>
        </authorList>
    </citation>
    <scope>NUCLEOTIDE SEQUENCE</scope>
    <source>
        <strain evidence="10">CP</strain>
        <tissue evidence="10">Leaves</tissue>
    </source>
</reference>
<dbReference type="EMBL" id="JAUJYO010000019">
    <property type="protein sequence ID" value="KAK1287851.1"/>
    <property type="molecule type" value="Genomic_DNA"/>
</dbReference>
<evidence type="ECO:0000256" key="4">
    <source>
        <dbReference type="ARBA" id="ARBA00023008"/>
    </source>
</evidence>
<dbReference type="GO" id="GO:0005758">
    <property type="term" value="C:mitochondrial intermembrane space"/>
    <property type="evidence" value="ECO:0007669"/>
    <property type="project" value="UniProtKB-SubCell"/>
</dbReference>
<dbReference type="GO" id="GO:0005507">
    <property type="term" value="F:copper ion binding"/>
    <property type="evidence" value="ECO:0007669"/>
    <property type="project" value="InterPro"/>
</dbReference>